<evidence type="ECO:0000256" key="6">
    <source>
        <dbReference type="ARBA" id="ARBA00022705"/>
    </source>
</evidence>
<dbReference type="PANTHER" id="PTHR30478">
    <property type="entry name" value="DNA POLYMERASE III SUBUNIT BETA"/>
    <property type="match status" value="1"/>
</dbReference>
<dbReference type="PANTHER" id="PTHR30478:SF0">
    <property type="entry name" value="BETA SLIDING CLAMP"/>
    <property type="match status" value="1"/>
</dbReference>
<dbReference type="GO" id="GO:0003677">
    <property type="term" value="F:DNA binding"/>
    <property type="evidence" value="ECO:0007669"/>
    <property type="project" value="UniProtKB-KW"/>
</dbReference>
<evidence type="ECO:0000256" key="4">
    <source>
        <dbReference type="ARBA" id="ARBA00022679"/>
    </source>
</evidence>
<organism evidence="10 11">
    <name type="scientific">Candidatus Raymondbacteria bacterium RIFOXYD12_FULL_49_13</name>
    <dbReference type="NCBI Taxonomy" id="1817890"/>
    <lineage>
        <taxon>Bacteria</taxon>
        <taxon>Raymondiibacteriota</taxon>
    </lineage>
</organism>
<evidence type="ECO:0000256" key="7">
    <source>
        <dbReference type="ARBA" id="ARBA00022932"/>
    </source>
</evidence>
<dbReference type="CDD" id="cd00140">
    <property type="entry name" value="beta_clamp"/>
    <property type="match status" value="1"/>
</dbReference>
<dbReference type="EMBL" id="MFYX01000055">
    <property type="protein sequence ID" value="OGK05497.1"/>
    <property type="molecule type" value="Genomic_DNA"/>
</dbReference>
<dbReference type="GO" id="GO:0006271">
    <property type="term" value="P:DNA strand elongation involved in DNA replication"/>
    <property type="evidence" value="ECO:0007669"/>
    <property type="project" value="TreeGrafter"/>
</dbReference>
<keyword evidence="6" id="KW-0235">DNA replication</keyword>
<comment type="similarity">
    <text evidence="2">Belongs to the beta sliding clamp family.</text>
</comment>
<evidence type="ECO:0000256" key="2">
    <source>
        <dbReference type="ARBA" id="ARBA00010752"/>
    </source>
</evidence>
<accession>A0A1F7FG70</accession>
<dbReference type="AlphaFoldDB" id="A0A1F7FG70"/>
<dbReference type="InterPro" id="IPR001001">
    <property type="entry name" value="DNA_polIII_beta"/>
</dbReference>
<dbReference type="Proteomes" id="UP000179243">
    <property type="component" value="Unassembled WGS sequence"/>
</dbReference>
<keyword evidence="8" id="KW-0238">DNA-binding</keyword>
<evidence type="ECO:0000313" key="10">
    <source>
        <dbReference type="EMBL" id="OGK05497.1"/>
    </source>
</evidence>
<gene>
    <name evidence="10" type="ORF">A2519_05250</name>
</gene>
<dbReference type="Gene3D" id="3.70.10.10">
    <property type="match status" value="1"/>
</dbReference>
<dbReference type="GO" id="GO:0009360">
    <property type="term" value="C:DNA polymerase III complex"/>
    <property type="evidence" value="ECO:0007669"/>
    <property type="project" value="InterPro"/>
</dbReference>
<dbReference type="GO" id="GO:0005737">
    <property type="term" value="C:cytoplasm"/>
    <property type="evidence" value="ECO:0007669"/>
    <property type="project" value="UniProtKB-SubCell"/>
</dbReference>
<keyword evidence="7" id="KW-0239">DNA-directed DNA polymerase</keyword>
<dbReference type="SUPFAM" id="SSF55979">
    <property type="entry name" value="DNA clamp"/>
    <property type="match status" value="1"/>
</dbReference>
<protein>
    <recommendedName>
        <fullName evidence="12">DNA polymerase III beta sliding clamp central domain-containing protein</fullName>
    </recommendedName>
</protein>
<evidence type="ECO:0008006" key="12">
    <source>
        <dbReference type="Google" id="ProtNLM"/>
    </source>
</evidence>
<dbReference type="GO" id="GO:0003887">
    <property type="term" value="F:DNA-directed DNA polymerase activity"/>
    <property type="evidence" value="ECO:0007669"/>
    <property type="project" value="UniProtKB-KW"/>
</dbReference>
<evidence type="ECO:0000256" key="8">
    <source>
        <dbReference type="ARBA" id="ARBA00023125"/>
    </source>
</evidence>
<comment type="subcellular location">
    <subcellularLocation>
        <location evidence="1">Cytoplasm</location>
    </subcellularLocation>
</comment>
<reference evidence="10 11" key="1">
    <citation type="journal article" date="2016" name="Nat. Commun.">
        <title>Thousands of microbial genomes shed light on interconnected biogeochemical processes in an aquifer system.</title>
        <authorList>
            <person name="Anantharaman K."/>
            <person name="Brown C.T."/>
            <person name="Hug L.A."/>
            <person name="Sharon I."/>
            <person name="Castelle C.J."/>
            <person name="Probst A.J."/>
            <person name="Thomas B.C."/>
            <person name="Singh A."/>
            <person name="Wilkins M.J."/>
            <person name="Karaoz U."/>
            <person name="Brodie E.L."/>
            <person name="Williams K.H."/>
            <person name="Hubbard S.S."/>
            <person name="Banfield J.F."/>
        </authorList>
    </citation>
    <scope>NUCLEOTIDE SEQUENCE [LARGE SCALE GENOMIC DNA]</scope>
</reference>
<sequence length="292" mass="32310">MGFFEFLFRPQPKPAKAPASPADRGSSPAPEQPQAQGPIPAQEPPRIQRAPLPAGRAKPRQEARLPGPFDQFVAAGLRAIRFIDKKGYRKALAGVLYRKGHIIATDGHRLLKERVPIPAHLDEVIIPPELFVAHRHVPIKTLSLTRDRKSLMVNGQPCRLIVGEKYPDTDSVTPTVFKFQITFDRLPVEDALRLAGESKQAVFTTMMGNRLRMTVNQTVPPTVIPFKGQVENTEFAFNPAFLLGVLRSLEGDNVTMKGNSPLSAFVFQGEQPERTALLMPVRITAEEMRAAA</sequence>
<dbReference type="InterPro" id="IPR046938">
    <property type="entry name" value="DNA_clamp_sf"/>
</dbReference>
<name>A0A1F7FG70_UNCRA</name>
<evidence type="ECO:0000256" key="9">
    <source>
        <dbReference type="SAM" id="MobiDB-lite"/>
    </source>
</evidence>
<proteinExistence type="inferred from homology"/>
<evidence type="ECO:0000256" key="5">
    <source>
        <dbReference type="ARBA" id="ARBA00022695"/>
    </source>
</evidence>
<keyword evidence="3" id="KW-0963">Cytoplasm</keyword>
<evidence type="ECO:0000313" key="11">
    <source>
        <dbReference type="Proteomes" id="UP000179243"/>
    </source>
</evidence>
<evidence type="ECO:0000256" key="3">
    <source>
        <dbReference type="ARBA" id="ARBA00022490"/>
    </source>
</evidence>
<keyword evidence="5" id="KW-0548">Nucleotidyltransferase</keyword>
<comment type="caution">
    <text evidence="10">The sequence shown here is derived from an EMBL/GenBank/DDBJ whole genome shotgun (WGS) entry which is preliminary data.</text>
</comment>
<feature type="region of interest" description="Disordered" evidence="9">
    <location>
        <begin position="1"/>
        <end position="65"/>
    </location>
</feature>
<keyword evidence="4" id="KW-0808">Transferase</keyword>
<evidence type="ECO:0000256" key="1">
    <source>
        <dbReference type="ARBA" id="ARBA00004496"/>
    </source>
</evidence>